<evidence type="ECO:0000256" key="3">
    <source>
        <dbReference type="ARBA" id="ARBA00022692"/>
    </source>
</evidence>
<name>A0A098B5P0_DESHA</name>
<evidence type="ECO:0000256" key="4">
    <source>
        <dbReference type="ARBA" id="ARBA00022989"/>
    </source>
</evidence>
<keyword evidence="4 6" id="KW-1133">Transmembrane helix</keyword>
<dbReference type="GO" id="GO:0046943">
    <property type="term" value="F:carboxylic acid transmembrane transporter activity"/>
    <property type="evidence" value="ECO:0007669"/>
    <property type="project" value="TreeGrafter"/>
</dbReference>
<dbReference type="CDD" id="cd17316">
    <property type="entry name" value="MFS_SV2_like"/>
    <property type="match status" value="1"/>
</dbReference>
<evidence type="ECO:0000256" key="2">
    <source>
        <dbReference type="ARBA" id="ARBA00022448"/>
    </source>
</evidence>
<feature type="transmembrane region" description="Helical" evidence="6">
    <location>
        <begin position="382"/>
        <end position="405"/>
    </location>
</feature>
<dbReference type="PANTHER" id="PTHR23508:SF10">
    <property type="entry name" value="CARBOXYLIC ACID TRANSPORTER PROTEIN HOMOLOG"/>
    <property type="match status" value="1"/>
</dbReference>
<protein>
    <submittedName>
        <fullName evidence="8">Major facilitator super MFS 1</fullName>
    </submittedName>
</protein>
<dbReference type="EMBL" id="LK996017">
    <property type="protein sequence ID" value="CDX03705.1"/>
    <property type="molecule type" value="Genomic_DNA"/>
</dbReference>
<feature type="transmembrane region" description="Helical" evidence="6">
    <location>
        <begin position="177"/>
        <end position="199"/>
    </location>
</feature>
<feature type="transmembrane region" description="Helical" evidence="6">
    <location>
        <begin position="25"/>
        <end position="46"/>
    </location>
</feature>
<feature type="transmembrane region" description="Helical" evidence="6">
    <location>
        <begin position="287"/>
        <end position="305"/>
    </location>
</feature>
<evidence type="ECO:0000313" key="8">
    <source>
        <dbReference type="EMBL" id="CDX03705.1"/>
    </source>
</evidence>
<dbReference type="InterPro" id="IPR020846">
    <property type="entry name" value="MFS_dom"/>
</dbReference>
<dbReference type="PATRIC" id="fig|49338.4.peg.4102"/>
<dbReference type="AlphaFoldDB" id="A0A098B5P0"/>
<comment type="subcellular location">
    <subcellularLocation>
        <location evidence="1">Cell membrane</location>
        <topology evidence="1">Multi-pass membrane protein</topology>
    </subcellularLocation>
</comment>
<dbReference type="PROSITE" id="PS50850">
    <property type="entry name" value="MFS"/>
    <property type="match status" value="1"/>
</dbReference>
<keyword evidence="3 6" id="KW-0812">Transmembrane</keyword>
<feature type="transmembrane region" description="Helical" evidence="6">
    <location>
        <begin position="349"/>
        <end position="370"/>
    </location>
</feature>
<dbReference type="SUPFAM" id="SSF103473">
    <property type="entry name" value="MFS general substrate transporter"/>
    <property type="match status" value="1"/>
</dbReference>
<keyword evidence="5 6" id="KW-0472">Membrane</keyword>
<feature type="transmembrane region" description="Helical" evidence="6">
    <location>
        <begin position="115"/>
        <end position="136"/>
    </location>
</feature>
<gene>
    <name evidence="8" type="ORF">DPCES_3819</name>
</gene>
<keyword evidence="2" id="KW-0813">Transport</keyword>
<dbReference type="RefSeq" id="WP_015943727.1">
    <property type="nucleotide sequence ID" value="NZ_LK996017.1"/>
</dbReference>
<feature type="transmembrane region" description="Helical" evidence="6">
    <location>
        <begin position="148"/>
        <end position="171"/>
    </location>
</feature>
<feature type="transmembrane region" description="Helical" evidence="6">
    <location>
        <begin position="259"/>
        <end position="281"/>
    </location>
</feature>
<accession>A0A098B5P0</accession>
<feature type="transmembrane region" description="Helical" evidence="6">
    <location>
        <begin position="411"/>
        <end position="431"/>
    </location>
</feature>
<evidence type="ECO:0000259" key="7">
    <source>
        <dbReference type="PROSITE" id="PS50850"/>
    </source>
</evidence>
<feature type="transmembrane region" description="Helical" evidence="6">
    <location>
        <begin position="90"/>
        <end position="109"/>
    </location>
</feature>
<feature type="domain" description="Major facilitator superfamily (MFS) profile" evidence="7">
    <location>
        <begin position="24"/>
        <end position="436"/>
    </location>
</feature>
<evidence type="ECO:0000256" key="5">
    <source>
        <dbReference type="ARBA" id="ARBA00023136"/>
    </source>
</evidence>
<dbReference type="GO" id="GO:0005886">
    <property type="term" value="C:plasma membrane"/>
    <property type="evidence" value="ECO:0007669"/>
    <property type="project" value="UniProtKB-SubCell"/>
</dbReference>
<dbReference type="Gene3D" id="1.20.1250.20">
    <property type="entry name" value="MFS general substrate transporter like domains"/>
    <property type="match status" value="1"/>
</dbReference>
<reference evidence="8" key="1">
    <citation type="submission" date="2014-07" db="EMBL/GenBank/DDBJ databases">
        <authorList>
            <person name="Hornung V.Bastian."/>
        </authorList>
    </citation>
    <scope>NUCLEOTIDE SEQUENCE</scope>
    <source>
        <strain evidence="8">PCE-S</strain>
    </source>
</reference>
<evidence type="ECO:0000256" key="1">
    <source>
        <dbReference type="ARBA" id="ARBA00004651"/>
    </source>
</evidence>
<feature type="transmembrane region" description="Helical" evidence="6">
    <location>
        <begin position="325"/>
        <end position="343"/>
    </location>
</feature>
<dbReference type="InterPro" id="IPR005828">
    <property type="entry name" value="MFS_sugar_transport-like"/>
</dbReference>
<dbReference type="InterPro" id="IPR036259">
    <property type="entry name" value="MFS_trans_sf"/>
</dbReference>
<evidence type="ECO:0000256" key="6">
    <source>
        <dbReference type="SAM" id="Phobius"/>
    </source>
</evidence>
<sequence length="448" mass="48692">MTGSDQSAPTYFDDMKLTSSHKRMLWLAAICYMFDQMDVGTFAYAAPVLVKTWGLTMEQIAQVNSYGFVGMFLGAIFGGWIADKIGRKKTIILCVAIFSLGSLGNALAFNFHTLAITRFFTGLGVIGMLVVAMVYIAEMMPSEHRGRYQALTMACGTIAIPVGAAFARWVVPLSTESWRYIFVLGGTSILLLPFCFIVFKESPRWLVSKGRITEAEKVIREITGREVDLSSEVPEKIKKSSSLSTLKLILSKEYLKRTIILVIITDGVVLGAQMLGGFYPAILQEYAGFQLTLVLSIMALSWWGIPFGDLSASLVSDKGGRKGPLALFSIINGMTFVVCGFFPTPAVIIAAVFLSRVFGGGSVSILYTYLAESYPTHIRSTAVGLIMGQVRILSAVIVLIVPPILATYGWLGVHLVNAGIIIVTAIVALIFGQKTSKRTLEEINKAPG</sequence>
<proteinExistence type="predicted"/>
<feature type="transmembrane region" description="Helical" evidence="6">
    <location>
        <begin position="66"/>
        <end position="83"/>
    </location>
</feature>
<dbReference type="PANTHER" id="PTHR23508">
    <property type="entry name" value="CARBOXYLIC ACID TRANSPORTER PROTEIN HOMOLOG"/>
    <property type="match status" value="1"/>
</dbReference>
<dbReference type="Pfam" id="PF00083">
    <property type="entry name" value="Sugar_tr"/>
    <property type="match status" value="1"/>
</dbReference>
<organism evidence="8">
    <name type="scientific">Desulfitobacterium hafniense</name>
    <name type="common">Desulfitobacterium frappieri</name>
    <dbReference type="NCBI Taxonomy" id="49338"/>
    <lineage>
        <taxon>Bacteria</taxon>
        <taxon>Bacillati</taxon>
        <taxon>Bacillota</taxon>
        <taxon>Clostridia</taxon>
        <taxon>Eubacteriales</taxon>
        <taxon>Desulfitobacteriaceae</taxon>
        <taxon>Desulfitobacterium</taxon>
    </lineage>
</organism>